<dbReference type="Pfam" id="PF00111">
    <property type="entry name" value="Fer2"/>
    <property type="match status" value="1"/>
</dbReference>
<gene>
    <name evidence="8" type="primary">xdhC1</name>
    <name evidence="8" type="ORF">GCM10010916_20430</name>
</gene>
<dbReference type="GO" id="GO:0046872">
    <property type="term" value="F:metal ion binding"/>
    <property type="evidence" value="ECO:0007669"/>
    <property type="project" value="UniProtKB-KW"/>
</dbReference>
<dbReference type="GO" id="GO:0051537">
    <property type="term" value="F:2 iron, 2 sulfur cluster binding"/>
    <property type="evidence" value="ECO:0007669"/>
    <property type="project" value="UniProtKB-KW"/>
</dbReference>
<evidence type="ECO:0000256" key="3">
    <source>
        <dbReference type="ARBA" id="ARBA00023002"/>
    </source>
</evidence>
<feature type="domain" description="2Fe-2S ferredoxin-type" evidence="7">
    <location>
        <begin position="9"/>
        <end position="85"/>
    </location>
</feature>
<reference evidence="8" key="1">
    <citation type="journal article" date="2014" name="Int. J. Syst. Evol. Microbiol.">
        <title>Complete genome sequence of Corynebacterium casei LMG S-19264T (=DSM 44701T), isolated from a smear-ripened cheese.</title>
        <authorList>
            <consortium name="US DOE Joint Genome Institute (JGI-PGF)"/>
            <person name="Walter F."/>
            <person name="Albersmeier A."/>
            <person name="Kalinowski J."/>
            <person name="Ruckert C."/>
        </authorList>
    </citation>
    <scope>NUCLEOTIDE SEQUENCE</scope>
    <source>
        <strain evidence="8">CGMCC 1.12987</strain>
    </source>
</reference>
<evidence type="ECO:0000256" key="2">
    <source>
        <dbReference type="ARBA" id="ARBA00022723"/>
    </source>
</evidence>
<protein>
    <submittedName>
        <fullName evidence="8">(2Fe-2S)-binding protein</fullName>
    </submittedName>
</protein>
<evidence type="ECO:0000313" key="8">
    <source>
        <dbReference type="EMBL" id="GGG03261.1"/>
    </source>
</evidence>
<dbReference type="InterPro" id="IPR001041">
    <property type="entry name" value="2Fe-2S_ferredoxin-type"/>
</dbReference>
<dbReference type="Gene3D" id="3.10.20.30">
    <property type="match status" value="1"/>
</dbReference>
<keyword evidence="3" id="KW-0560">Oxidoreductase</keyword>
<dbReference type="EMBL" id="BMGR01000006">
    <property type="protein sequence ID" value="GGG03261.1"/>
    <property type="molecule type" value="Genomic_DNA"/>
</dbReference>
<keyword evidence="4" id="KW-0408">Iron</keyword>
<dbReference type="PROSITE" id="PS51085">
    <property type="entry name" value="2FE2S_FER_2"/>
    <property type="match status" value="1"/>
</dbReference>
<dbReference type="PANTHER" id="PTHR44379:SF7">
    <property type="entry name" value="XANTHINE DEHYDROGENASE SUBUNIT E-RELATED"/>
    <property type="match status" value="1"/>
</dbReference>
<evidence type="ECO:0000313" key="9">
    <source>
        <dbReference type="Proteomes" id="UP000644756"/>
    </source>
</evidence>
<dbReference type="PROSITE" id="PS00197">
    <property type="entry name" value="2FE2S_FER_1"/>
    <property type="match status" value="1"/>
</dbReference>
<accession>A0A917CZ75</accession>
<evidence type="ECO:0000256" key="4">
    <source>
        <dbReference type="ARBA" id="ARBA00023004"/>
    </source>
</evidence>
<dbReference type="Proteomes" id="UP000644756">
    <property type="component" value="Unassembled WGS sequence"/>
</dbReference>
<dbReference type="FunFam" id="3.10.20.30:FF:000020">
    <property type="entry name" value="Xanthine dehydrogenase iron-sulfur subunit"/>
    <property type="match status" value="1"/>
</dbReference>
<keyword evidence="1" id="KW-0001">2Fe-2S</keyword>
<dbReference type="AlphaFoldDB" id="A0A917CZ75"/>
<dbReference type="InterPro" id="IPR036884">
    <property type="entry name" value="2Fe-2S-bd_dom_sf"/>
</dbReference>
<evidence type="ECO:0000256" key="6">
    <source>
        <dbReference type="ARBA" id="ARBA00060707"/>
    </source>
</evidence>
<dbReference type="Gene3D" id="1.10.150.120">
    <property type="entry name" value="[2Fe-2S]-binding domain"/>
    <property type="match status" value="1"/>
</dbReference>
<dbReference type="SUPFAM" id="SSF47741">
    <property type="entry name" value="CO dehydrogenase ISP C-domain like"/>
    <property type="match status" value="1"/>
</dbReference>
<evidence type="ECO:0000259" key="7">
    <source>
        <dbReference type="PROSITE" id="PS51085"/>
    </source>
</evidence>
<name>A0A917CZ75_9BACL</name>
<comment type="pathway">
    <text evidence="6">Alkaloid degradation; nicotine degradation.</text>
</comment>
<dbReference type="GO" id="GO:0016491">
    <property type="term" value="F:oxidoreductase activity"/>
    <property type="evidence" value="ECO:0007669"/>
    <property type="project" value="UniProtKB-KW"/>
</dbReference>
<organism evidence="8 9">
    <name type="scientific">Paenibacillus abyssi</name>
    <dbReference type="NCBI Taxonomy" id="1340531"/>
    <lineage>
        <taxon>Bacteria</taxon>
        <taxon>Bacillati</taxon>
        <taxon>Bacillota</taxon>
        <taxon>Bacilli</taxon>
        <taxon>Bacillales</taxon>
        <taxon>Paenibacillaceae</taxon>
        <taxon>Paenibacillus</taxon>
    </lineage>
</organism>
<sequence length="156" mass="17219">MEDREGCQVIVNLRVNDEIRSAVARPADTLLDVLREKLGLTGAKPGCKNGDCGACTVLVDGWPQKSCLVLAVEAVGQWITTIEGLKDTPIQRAFIEQWAFQCGYCTPGFIMNSHGLIQHHPNANDETIKDWLSSNICRCTGYREIKDAVTSVLKEK</sequence>
<keyword evidence="5" id="KW-0411">Iron-sulfur</keyword>
<dbReference type="SUPFAM" id="SSF54292">
    <property type="entry name" value="2Fe-2S ferredoxin-like"/>
    <property type="match status" value="1"/>
</dbReference>
<comment type="caution">
    <text evidence="8">The sequence shown here is derived from an EMBL/GenBank/DDBJ whole genome shotgun (WGS) entry which is preliminary data.</text>
</comment>
<keyword evidence="9" id="KW-1185">Reference proteome</keyword>
<reference evidence="8" key="2">
    <citation type="submission" date="2020-09" db="EMBL/GenBank/DDBJ databases">
        <authorList>
            <person name="Sun Q."/>
            <person name="Zhou Y."/>
        </authorList>
    </citation>
    <scope>NUCLEOTIDE SEQUENCE</scope>
    <source>
        <strain evidence="8">CGMCC 1.12987</strain>
    </source>
</reference>
<dbReference type="InterPro" id="IPR036010">
    <property type="entry name" value="2Fe-2S_ferredoxin-like_sf"/>
</dbReference>
<dbReference type="PANTHER" id="PTHR44379">
    <property type="entry name" value="OXIDOREDUCTASE WITH IRON-SULFUR SUBUNIT"/>
    <property type="match status" value="1"/>
</dbReference>
<dbReference type="InterPro" id="IPR051452">
    <property type="entry name" value="Diverse_Oxidoreductases"/>
</dbReference>
<dbReference type="InterPro" id="IPR002888">
    <property type="entry name" value="2Fe-2S-bd"/>
</dbReference>
<evidence type="ECO:0000256" key="5">
    <source>
        <dbReference type="ARBA" id="ARBA00023014"/>
    </source>
</evidence>
<dbReference type="InterPro" id="IPR012675">
    <property type="entry name" value="Beta-grasp_dom_sf"/>
</dbReference>
<evidence type="ECO:0000256" key="1">
    <source>
        <dbReference type="ARBA" id="ARBA00022714"/>
    </source>
</evidence>
<dbReference type="Pfam" id="PF01799">
    <property type="entry name" value="Fer2_2"/>
    <property type="match status" value="1"/>
</dbReference>
<proteinExistence type="predicted"/>
<dbReference type="CDD" id="cd00207">
    <property type="entry name" value="fer2"/>
    <property type="match status" value="1"/>
</dbReference>
<dbReference type="InterPro" id="IPR006058">
    <property type="entry name" value="2Fe2S_fd_BS"/>
</dbReference>
<keyword evidence="2" id="KW-0479">Metal-binding</keyword>
<dbReference type="RefSeq" id="WP_188530973.1">
    <property type="nucleotide sequence ID" value="NZ_BMGR01000006.1"/>
</dbReference>